<organism evidence="1 2">
    <name type="scientific">Eretmocerus hayati</name>
    <dbReference type="NCBI Taxonomy" id="131215"/>
    <lineage>
        <taxon>Eukaryota</taxon>
        <taxon>Metazoa</taxon>
        <taxon>Ecdysozoa</taxon>
        <taxon>Arthropoda</taxon>
        <taxon>Hexapoda</taxon>
        <taxon>Insecta</taxon>
        <taxon>Pterygota</taxon>
        <taxon>Neoptera</taxon>
        <taxon>Endopterygota</taxon>
        <taxon>Hymenoptera</taxon>
        <taxon>Apocrita</taxon>
        <taxon>Proctotrupomorpha</taxon>
        <taxon>Chalcidoidea</taxon>
        <taxon>Aphelinidae</taxon>
        <taxon>Aphelininae</taxon>
        <taxon>Eretmocerus</taxon>
    </lineage>
</organism>
<dbReference type="Proteomes" id="UP001239111">
    <property type="component" value="Chromosome 3"/>
</dbReference>
<keyword evidence="2" id="KW-1185">Reference proteome</keyword>
<protein>
    <submittedName>
        <fullName evidence="1">Uncharacterized protein</fullName>
    </submittedName>
</protein>
<comment type="caution">
    <text evidence="1">The sequence shown here is derived from an EMBL/GenBank/DDBJ whole genome shotgun (WGS) entry which is preliminary data.</text>
</comment>
<reference evidence="1" key="1">
    <citation type="submission" date="2023-04" db="EMBL/GenBank/DDBJ databases">
        <title>A chromosome-level genome assembly of the parasitoid wasp Eretmocerus hayati.</title>
        <authorList>
            <person name="Zhong Y."/>
            <person name="Liu S."/>
            <person name="Liu Y."/>
        </authorList>
    </citation>
    <scope>NUCLEOTIDE SEQUENCE</scope>
    <source>
        <strain evidence="1">ZJU_SS_LIU_2023</strain>
    </source>
</reference>
<accession>A0ACC2NGS9</accession>
<evidence type="ECO:0000313" key="1">
    <source>
        <dbReference type="EMBL" id="KAJ8670319.1"/>
    </source>
</evidence>
<name>A0ACC2NGS9_9HYME</name>
<evidence type="ECO:0000313" key="2">
    <source>
        <dbReference type="Proteomes" id="UP001239111"/>
    </source>
</evidence>
<dbReference type="EMBL" id="CM056743">
    <property type="protein sequence ID" value="KAJ8670319.1"/>
    <property type="molecule type" value="Genomic_DNA"/>
</dbReference>
<sequence length="117" mass="13109">MKFQRFQHIIVAKSYVLGKHFSSILSTASNTEPDDDLPLVDFVEFGEAILAPVDPPQHLQSDSSPDQDGTAQSTLAFKMDDEEAQIFFSYFNDSDFLNQSDHDQIAGYSDQDSNEGR</sequence>
<gene>
    <name evidence="1" type="ORF">QAD02_001578</name>
</gene>
<proteinExistence type="predicted"/>